<keyword evidence="3 4" id="KW-0234">DNA repair</keyword>
<dbReference type="PROSITE" id="PS00058">
    <property type="entry name" value="DNA_MISMATCH_REPAIR_1"/>
    <property type="match status" value="1"/>
</dbReference>
<dbReference type="SUPFAM" id="SSF55874">
    <property type="entry name" value="ATPase domain of HSP90 chaperone/DNA topoisomerase II/histidine kinase"/>
    <property type="match status" value="1"/>
</dbReference>
<dbReference type="CDD" id="cd00782">
    <property type="entry name" value="MutL_Trans"/>
    <property type="match status" value="1"/>
</dbReference>
<dbReference type="EMBL" id="JAEDAM010000096">
    <property type="protein sequence ID" value="MBS8122428.1"/>
    <property type="molecule type" value="Genomic_DNA"/>
</dbReference>
<feature type="domain" description="MutL C-terminal dimerisation" evidence="5">
    <location>
        <begin position="407"/>
        <end position="545"/>
    </location>
</feature>
<dbReference type="NCBIfam" id="TIGR00585">
    <property type="entry name" value="mutl"/>
    <property type="match status" value="1"/>
</dbReference>
<dbReference type="SUPFAM" id="SSF54211">
    <property type="entry name" value="Ribosomal protein S5 domain 2-like"/>
    <property type="match status" value="1"/>
</dbReference>
<dbReference type="InterPro" id="IPR037198">
    <property type="entry name" value="MutL_C_sf"/>
</dbReference>
<keyword evidence="8" id="KW-1185">Reference proteome</keyword>
<dbReference type="SUPFAM" id="SSF118116">
    <property type="entry name" value="DNA mismatch repair protein MutL"/>
    <property type="match status" value="1"/>
</dbReference>
<comment type="function">
    <text evidence="4">This protein is involved in the repair of mismatches in DNA. It is required for dam-dependent methyl-directed DNA mismatch repair. May act as a 'molecular matchmaker', a protein that promotes the formation of a stable complex between two or more DNA-binding proteins in an ATP-dependent manner without itself being part of a final effector complex.</text>
</comment>
<dbReference type="Gene3D" id="3.30.1370.100">
    <property type="entry name" value="MutL, C-terminal domain, regulatory subdomain"/>
    <property type="match status" value="1"/>
</dbReference>
<dbReference type="InterPro" id="IPR020568">
    <property type="entry name" value="Ribosomal_Su5_D2-typ_SF"/>
</dbReference>
<protein>
    <recommendedName>
        <fullName evidence="4">DNA mismatch repair protein MutL</fullName>
    </recommendedName>
</protein>
<dbReference type="InterPro" id="IPR014721">
    <property type="entry name" value="Ribsml_uS5_D2-typ_fold_subgr"/>
</dbReference>
<dbReference type="InterPro" id="IPR002099">
    <property type="entry name" value="MutL/Mlh/PMS"/>
</dbReference>
<evidence type="ECO:0000259" key="6">
    <source>
        <dbReference type="SMART" id="SM01340"/>
    </source>
</evidence>
<keyword evidence="2 4" id="KW-0227">DNA damage</keyword>
<evidence type="ECO:0000256" key="1">
    <source>
        <dbReference type="ARBA" id="ARBA00006082"/>
    </source>
</evidence>
<reference evidence="7 8" key="1">
    <citation type="journal article" date="2021" name="Nat. Commun.">
        <title>Reductive evolution and unique predatory mode in the CPR bacterium Vampirococcus lugosii.</title>
        <authorList>
            <person name="Moreira D."/>
            <person name="Zivanovic Y."/>
            <person name="Lopez-Archilla A.I."/>
            <person name="Iniesto M."/>
            <person name="Lopez-Garcia P."/>
        </authorList>
    </citation>
    <scope>NUCLEOTIDE SEQUENCE [LARGE SCALE GENOMIC DNA]</scope>
    <source>
        <strain evidence="7">Chiprana</strain>
    </source>
</reference>
<dbReference type="InterPro" id="IPR036890">
    <property type="entry name" value="HATPase_C_sf"/>
</dbReference>
<name>A0ABS5QMK7_9BACT</name>
<organism evidence="7 8">
    <name type="scientific">Candidatus Vampirococcus lugosii</name>
    <dbReference type="NCBI Taxonomy" id="2789015"/>
    <lineage>
        <taxon>Bacteria</taxon>
        <taxon>Candidatus Absconditibacteriota</taxon>
        <taxon>Vampirococcus</taxon>
    </lineage>
</organism>
<evidence type="ECO:0000259" key="5">
    <source>
        <dbReference type="SMART" id="SM00853"/>
    </source>
</evidence>
<comment type="caution">
    <text evidence="7">The sequence shown here is derived from an EMBL/GenBank/DDBJ whole genome shotgun (WGS) entry which is preliminary data.</text>
</comment>
<dbReference type="Pfam" id="PF08676">
    <property type="entry name" value="MutL_C"/>
    <property type="match status" value="1"/>
</dbReference>
<sequence>MGIKKLAPYIINKLKAGEVVERPSSVVKELIENSLDAGANDIILEISNGGKSFIKVEDNGFGISQEDLELSIQSYATSKIKSDEDLLDISSFGFRGEALSTISEVSKFTIQTKSTNDTVANQLIKIDKNISIKQIAFDKEHGTKVLVQDLFFNVPARQKFLKTETTEYNYILDIFLNFVIQNYDKKFRLIKNGKIIKNFNKVNDCLTRLLQVYKESWKNNIKILENEFNKISIFGVASDSTLTFSSPSNIKIFVNNRPVQDKIIKKAILDFYKRQISPGQFPLAIIFLQIDGSLVDVNVHPRKQEVKFQDPNSIFNLITQTLSSCFSSEKVSSASLNYQKDYQNNFVNKSYNSGFNNNFYKSGFAEPKSNYGSSFNFPEQTNIYSKSNFDGVQNNSIINNNFQEFQVIGQIWNSFIILQGENELYFVDQHALAERIAFEKMKKDMTENNLEPEIILNPISIQVPKNINTDQKIEQLNNLGFDISMIGEDSIAIYSVPKIFIKYNIDLEKVIDKIIYSENISLDSIFDEIFATKACKTSIKAGDKLSIPEMVNLINDGYKNIDKMFVCQHGRPSIVNISKENIEKLFDR</sequence>
<dbReference type="SMART" id="SM01340">
    <property type="entry name" value="DNA_mis_repair"/>
    <property type="match status" value="1"/>
</dbReference>
<dbReference type="PANTHER" id="PTHR10073">
    <property type="entry name" value="DNA MISMATCH REPAIR PROTEIN MLH, PMS, MUTL"/>
    <property type="match status" value="1"/>
</dbReference>
<evidence type="ECO:0000313" key="7">
    <source>
        <dbReference type="EMBL" id="MBS8122428.1"/>
    </source>
</evidence>
<accession>A0ABS5QMK7</accession>
<evidence type="ECO:0000256" key="4">
    <source>
        <dbReference type="HAMAP-Rule" id="MF_00149"/>
    </source>
</evidence>
<dbReference type="InterPro" id="IPR013507">
    <property type="entry name" value="DNA_mismatch_S5_2-like"/>
</dbReference>
<dbReference type="Gene3D" id="3.30.565.10">
    <property type="entry name" value="Histidine kinase-like ATPase, C-terminal domain"/>
    <property type="match status" value="1"/>
</dbReference>
<comment type="similarity">
    <text evidence="1 4">Belongs to the DNA mismatch repair MutL/HexB family.</text>
</comment>
<evidence type="ECO:0000256" key="3">
    <source>
        <dbReference type="ARBA" id="ARBA00023204"/>
    </source>
</evidence>
<dbReference type="InterPro" id="IPR020667">
    <property type="entry name" value="DNA_mismatch_repair_MutL"/>
</dbReference>
<dbReference type="HAMAP" id="MF_00149">
    <property type="entry name" value="DNA_mis_repair"/>
    <property type="match status" value="1"/>
</dbReference>
<dbReference type="PANTHER" id="PTHR10073:SF12">
    <property type="entry name" value="DNA MISMATCH REPAIR PROTEIN MLH1"/>
    <property type="match status" value="1"/>
</dbReference>
<dbReference type="RefSeq" id="WP_213349854.1">
    <property type="nucleotide sequence ID" value="NZ_JAEDAM010000096.1"/>
</dbReference>
<dbReference type="Pfam" id="PF01119">
    <property type="entry name" value="DNA_mis_repair"/>
    <property type="match status" value="1"/>
</dbReference>
<dbReference type="InterPro" id="IPR014762">
    <property type="entry name" value="DNA_mismatch_repair_CS"/>
</dbReference>
<dbReference type="Pfam" id="PF13589">
    <property type="entry name" value="HATPase_c_3"/>
    <property type="match status" value="1"/>
</dbReference>
<evidence type="ECO:0000313" key="8">
    <source>
        <dbReference type="Proteomes" id="UP000680365"/>
    </source>
</evidence>
<dbReference type="Gene3D" id="3.30.1540.20">
    <property type="entry name" value="MutL, C-terminal domain, dimerisation subdomain"/>
    <property type="match status" value="1"/>
</dbReference>
<evidence type="ECO:0000256" key="2">
    <source>
        <dbReference type="ARBA" id="ARBA00022763"/>
    </source>
</evidence>
<dbReference type="InterPro" id="IPR014790">
    <property type="entry name" value="MutL_C"/>
</dbReference>
<dbReference type="InterPro" id="IPR038973">
    <property type="entry name" value="MutL/Mlh/Pms-like"/>
</dbReference>
<dbReference type="Gene3D" id="3.30.230.10">
    <property type="match status" value="1"/>
</dbReference>
<dbReference type="InterPro" id="IPR042120">
    <property type="entry name" value="MutL_C_dimsub"/>
</dbReference>
<proteinExistence type="inferred from homology"/>
<dbReference type="Proteomes" id="UP000680365">
    <property type="component" value="Unassembled WGS sequence"/>
</dbReference>
<dbReference type="CDD" id="cd16926">
    <property type="entry name" value="HATPase_MutL-MLH-PMS-like"/>
    <property type="match status" value="1"/>
</dbReference>
<feature type="domain" description="DNA mismatch repair protein S5" evidence="6">
    <location>
        <begin position="209"/>
        <end position="327"/>
    </location>
</feature>
<gene>
    <name evidence="4" type="primary">mutL</name>
    <name evidence="7" type="ORF">VAMP_18n114</name>
</gene>
<dbReference type="InterPro" id="IPR042121">
    <property type="entry name" value="MutL_C_regsub"/>
</dbReference>
<dbReference type="SMART" id="SM00853">
    <property type="entry name" value="MutL_C"/>
    <property type="match status" value="1"/>
</dbReference>